<sequence>EDNWENEAFCLKVLCEDEKGWHVCETLFTIKMNENMKSMIKGCSAYLARMYAILRQSAVTLNCFDGPVGFKFTSWVDQHALDNVNFLDSYLALRTKLVEDEKAAKFLSQLHRCHLPTGKVYWLCNKHSSGPRITHLSTEVTTRNEVGRVYYEEDVKLKEVLGHSDVYKQKKKAKSPSAGIVLPK</sequence>
<organism evidence="1 2">
    <name type="scientific">Candidula unifasciata</name>
    <dbReference type="NCBI Taxonomy" id="100452"/>
    <lineage>
        <taxon>Eukaryota</taxon>
        <taxon>Metazoa</taxon>
        <taxon>Spiralia</taxon>
        <taxon>Lophotrochozoa</taxon>
        <taxon>Mollusca</taxon>
        <taxon>Gastropoda</taxon>
        <taxon>Heterobranchia</taxon>
        <taxon>Euthyneura</taxon>
        <taxon>Panpulmonata</taxon>
        <taxon>Eupulmonata</taxon>
        <taxon>Stylommatophora</taxon>
        <taxon>Helicina</taxon>
        <taxon>Helicoidea</taxon>
        <taxon>Geomitridae</taxon>
        <taxon>Candidula</taxon>
    </lineage>
</organism>
<dbReference type="AlphaFoldDB" id="A0A8S3YZ92"/>
<gene>
    <name evidence="1" type="ORF">CUNI_LOCUS8041</name>
</gene>
<evidence type="ECO:0000313" key="2">
    <source>
        <dbReference type="Proteomes" id="UP000678393"/>
    </source>
</evidence>
<keyword evidence="2" id="KW-1185">Reference proteome</keyword>
<name>A0A8S3YZ92_9EUPU</name>
<feature type="non-terminal residue" evidence="1">
    <location>
        <position position="184"/>
    </location>
</feature>
<evidence type="ECO:0000313" key="1">
    <source>
        <dbReference type="EMBL" id="CAG5122483.1"/>
    </source>
</evidence>
<dbReference type="Proteomes" id="UP000678393">
    <property type="component" value="Unassembled WGS sequence"/>
</dbReference>
<reference evidence="1" key="1">
    <citation type="submission" date="2021-04" db="EMBL/GenBank/DDBJ databases">
        <authorList>
            <consortium name="Molecular Ecology Group"/>
        </authorList>
    </citation>
    <scope>NUCLEOTIDE SEQUENCE</scope>
</reference>
<comment type="caution">
    <text evidence="1">The sequence shown here is derived from an EMBL/GenBank/DDBJ whole genome shotgun (WGS) entry which is preliminary data.</text>
</comment>
<protein>
    <submittedName>
        <fullName evidence="1">Uncharacterized protein</fullName>
    </submittedName>
</protein>
<accession>A0A8S3YZ92</accession>
<dbReference type="OrthoDB" id="10252328at2759"/>
<proteinExistence type="predicted"/>
<dbReference type="EMBL" id="CAJHNH020001302">
    <property type="protein sequence ID" value="CAG5122483.1"/>
    <property type="molecule type" value="Genomic_DNA"/>
</dbReference>
<feature type="non-terminal residue" evidence="1">
    <location>
        <position position="1"/>
    </location>
</feature>